<feature type="domain" description="Methyltransferase FkbM" evidence="1">
    <location>
        <begin position="187"/>
        <end position="324"/>
    </location>
</feature>
<dbReference type="Proteomes" id="UP000010798">
    <property type="component" value="Chromosome"/>
</dbReference>
<dbReference type="InterPro" id="IPR029063">
    <property type="entry name" value="SAM-dependent_MTases_sf"/>
</dbReference>
<protein>
    <submittedName>
        <fullName evidence="2">Methyltransferase, FkbM family</fullName>
    </submittedName>
</protein>
<evidence type="ECO:0000259" key="1">
    <source>
        <dbReference type="Pfam" id="PF05050"/>
    </source>
</evidence>
<reference evidence="2 3" key="1">
    <citation type="submission" date="2012-02" db="EMBL/GenBank/DDBJ databases">
        <title>Complete sequence of chromosome of Singulisphaera acidiphila DSM 18658.</title>
        <authorList>
            <consortium name="US DOE Joint Genome Institute (JGI-PGF)"/>
            <person name="Lucas S."/>
            <person name="Copeland A."/>
            <person name="Lapidus A."/>
            <person name="Glavina del Rio T."/>
            <person name="Dalin E."/>
            <person name="Tice H."/>
            <person name="Bruce D."/>
            <person name="Goodwin L."/>
            <person name="Pitluck S."/>
            <person name="Peters L."/>
            <person name="Ovchinnikova G."/>
            <person name="Chertkov O."/>
            <person name="Kyrpides N."/>
            <person name="Mavromatis K."/>
            <person name="Ivanova N."/>
            <person name="Brettin T."/>
            <person name="Detter J.C."/>
            <person name="Han C."/>
            <person name="Larimer F."/>
            <person name="Land M."/>
            <person name="Hauser L."/>
            <person name="Markowitz V."/>
            <person name="Cheng J.-F."/>
            <person name="Hugenholtz P."/>
            <person name="Woyke T."/>
            <person name="Wu D."/>
            <person name="Tindall B."/>
            <person name="Pomrenke H."/>
            <person name="Brambilla E."/>
            <person name="Klenk H.-P."/>
            <person name="Eisen J.A."/>
        </authorList>
    </citation>
    <scope>NUCLEOTIDE SEQUENCE [LARGE SCALE GENOMIC DNA]</scope>
    <source>
        <strain evidence="3">ATCC BAA-1392 / DSM 18658 / VKM B-2454 / MOB10</strain>
    </source>
</reference>
<dbReference type="CDD" id="cd02440">
    <property type="entry name" value="AdoMet_MTases"/>
    <property type="match status" value="1"/>
</dbReference>
<dbReference type="PANTHER" id="PTHR34203:SF15">
    <property type="entry name" value="SLL1173 PROTEIN"/>
    <property type="match status" value="1"/>
</dbReference>
<dbReference type="AlphaFoldDB" id="L0DCL5"/>
<dbReference type="HOGENOM" id="CLU_711507_0_0_0"/>
<dbReference type="Pfam" id="PF05050">
    <property type="entry name" value="Methyltransf_21"/>
    <property type="match status" value="1"/>
</dbReference>
<dbReference type="GO" id="GO:0008168">
    <property type="term" value="F:methyltransferase activity"/>
    <property type="evidence" value="ECO:0007669"/>
    <property type="project" value="UniProtKB-KW"/>
</dbReference>
<keyword evidence="2" id="KW-0489">Methyltransferase</keyword>
<dbReference type="PANTHER" id="PTHR34203">
    <property type="entry name" value="METHYLTRANSFERASE, FKBM FAMILY PROTEIN"/>
    <property type="match status" value="1"/>
</dbReference>
<evidence type="ECO:0000313" key="2">
    <source>
        <dbReference type="EMBL" id="AGA26583.1"/>
    </source>
</evidence>
<gene>
    <name evidence="2" type="ordered locus">Sinac_2265</name>
</gene>
<accession>L0DCL5</accession>
<keyword evidence="3" id="KW-1185">Reference proteome</keyword>
<dbReference type="SUPFAM" id="SSF53335">
    <property type="entry name" value="S-adenosyl-L-methionine-dependent methyltransferases"/>
    <property type="match status" value="1"/>
</dbReference>
<dbReference type="NCBIfam" id="TIGR01444">
    <property type="entry name" value="fkbM_fam"/>
    <property type="match status" value="1"/>
</dbReference>
<sequence length="388" mass="44027">MLGLNSLASAIRGSLWLVRRGGLRQRLDELDRRSASLEHLVDHRLMDLGSRLDLILREMSSLAGRLEQIEQQSTTAHNLDHVRWRELGQRLEAFSGDVAGTAFRTEQRLSDIGDTAQGAHDRAYDALRKVDQIDDLLRSRSRVFGHEMFLDPTDSIVSPMLLRDGYFEPYETTLIESQVKPGDVVLDIGANIGYYTLIFARLVGDKGRVYAFEPDPTNFRLLKKNVRANGYQNVIFVNKAVAETSGPLSLYLCPDNKGDHRIFASEDDRDAIPIQATTLDEHFADYQGKIDFIKMDIQGSEGRAVRGMQKVLRRHHDVKIITEFWPAGLRRSGIEAKEYLADLERQGFGLFRIDEDEETTESTTTQELLSLYPDTREDFGNLYCARSA</sequence>
<dbReference type="InterPro" id="IPR006342">
    <property type="entry name" value="FkbM_mtfrase"/>
</dbReference>
<dbReference type="EMBL" id="CP003364">
    <property type="protein sequence ID" value="AGA26583.1"/>
    <property type="molecule type" value="Genomic_DNA"/>
</dbReference>
<dbReference type="eggNOG" id="COG2520">
    <property type="taxonomic scope" value="Bacteria"/>
</dbReference>
<dbReference type="InterPro" id="IPR052514">
    <property type="entry name" value="SAM-dependent_MTase"/>
</dbReference>
<dbReference type="KEGG" id="saci:Sinac_2265"/>
<organism evidence="2 3">
    <name type="scientific">Singulisphaera acidiphila (strain ATCC BAA-1392 / DSM 18658 / VKM B-2454 / MOB10)</name>
    <dbReference type="NCBI Taxonomy" id="886293"/>
    <lineage>
        <taxon>Bacteria</taxon>
        <taxon>Pseudomonadati</taxon>
        <taxon>Planctomycetota</taxon>
        <taxon>Planctomycetia</taxon>
        <taxon>Isosphaerales</taxon>
        <taxon>Isosphaeraceae</taxon>
        <taxon>Singulisphaera</taxon>
    </lineage>
</organism>
<keyword evidence="2" id="KW-0808">Transferase</keyword>
<name>L0DCL5_SINAD</name>
<dbReference type="STRING" id="886293.Sinac_2265"/>
<dbReference type="GO" id="GO:0032259">
    <property type="term" value="P:methylation"/>
    <property type="evidence" value="ECO:0007669"/>
    <property type="project" value="UniProtKB-KW"/>
</dbReference>
<dbReference type="Gene3D" id="3.40.50.150">
    <property type="entry name" value="Vaccinia Virus protein VP39"/>
    <property type="match status" value="1"/>
</dbReference>
<proteinExistence type="predicted"/>
<evidence type="ECO:0000313" key="3">
    <source>
        <dbReference type="Proteomes" id="UP000010798"/>
    </source>
</evidence>